<gene>
    <name evidence="1" type="ordered locus">HH_0595</name>
</gene>
<dbReference type="eggNOG" id="COG1926">
    <property type="taxonomic scope" value="Bacteria"/>
</dbReference>
<dbReference type="SUPFAM" id="SSF53271">
    <property type="entry name" value="PRTase-like"/>
    <property type="match status" value="1"/>
</dbReference>
<dbReference type="AlphaFoldDB" id="Q7VIK9"/>
<dbReference type="EMBL" id="AE017125">
    <property type="protein sequence ID" value="AAP77192.1"/>
    <property type="molecule type" value="Genomic_DNA"/>
</dbReference>
<keyword evidence="2" id="KW-1185">Reference proteome</keyword>
<dbReference type="InterPro" id="IPR000836">
    <property type="entry name" value="PRTase_dom"/>
</dbReference>
<proteinExistence type="predicted"/>
<dbReference type="Proteomes" id="UP000002495">
    <property type="component" value="Chromosome"/>
</dbReference>
<dbReference type="STRING" id="235279.HH_0595"/>
<sequence length="221" mass="24832">MQNIIFESTEDALKPLLDVINIKNLPLSNAILINIGREGVTLAHELATKLKIPMEFLFTQIIPSPLNSECPIAVVSEDMEMVINESLVNAFDISPDYVYNEAQRQYEEVILPSLYQFKKGEGLESLKGKDVLLFDIGIDTGLRMGVAIKTCMNMKAKSLCVVAPVMPKSIYDFLCEICDDVCCPYPLENYVTTLHYFPHLNVIDDEAFEEALNQTTTQKDT</sequence>
<organism evidence="1 2">
    <name type="scientific">Helicobacter hepaticus (strain ATCC 51449 / 3B1)</name>
    <dbReference type="NCBI Taxonomy" id="235279"/>
    <lineage>
        <taxon>Bacteria</taxon>
        <taxon>Pseudomonadati</taxon>
        <taxon>Campylobacterota</taxon>
        <taxon>Epsilonproteobacteria</taxon>
        <taxon>Campylobacterales</taxon>
        <taxon>Helicobacteraceae</taxon>
        <taxon>Helicobacter</taxon>
    </lineage>
</organism>
<dbReference type="Gene3D" id="3.40.50.2020">
    <property type="match status" value="1"/>
</dbReference>
<accession>Q7VIK9</accession>
<dbReference type="KEGG" id="hhe:HH_0595"/>
<reference evidence="1 2" key="1">
    <citation type="journal article" date="2003" name="Proc. Natl. Acad. Sci. U.S.A.">
        <title>The complete genome sequence of the carcinogenic bacterium Helicobacter hepaticus.</title>
        <authorList>
            <person name="Suerbaum S."/>
            <person name="Josenhans C."/>
            <person name="Sterzenbach T."/>
            <person name="Drescher B."/>
            <person name="Brandt P."/>
            <person name="Bell M."/>
            <person name="Droege M."/>
            <person name="Fartmann B."/>
            <person name="Fischer H.-P."/>
            <person name="Ge Z."/>
            <person name="Hoerster A."/>
            <person name="Holland R."/>
            <person name="Klein K."/>
            <person name="Koenig J."/>
            <person name="Macko L."/>
            <person name="Mendz G.L."/>
            <person name="Nyakatura G."/>
            <person name="Schauer D.B."/>
            <person name="Shen Z."/>
            <person name="Weber J."/>
            <person name="Frosch M."/>
            <person name="Fox J.G."/>
        </authorList>
    </citation>
    <scope>NUCLEOTIDE SEQUENCE [LARGE SCALE GENOMIC DNA]</scope>
    <source>
        <strain evidence="2">ATCC 51449 / 3B1</strain>
    </source>
</reference>
<evidence type="ECO:0000313" key="2">
    <source>
        <dbReference type="Proteomes" id="UP000002495"/>
    </source>
</evidence>
<evidence type="ECO:0000313" key="1">
    <source>
        <dbReference type="EMBL" id="AAP77192.1"/>
    </source>
</evidence>
<dbReference type="HOGENOM" id="CLU_083583_1_0_7"/>
<dbReference type="CDD" id="cd06223">
    <property type="entry name" value="PRTases_typeI"/>
    <property type="match status" value="1"/>
</dbReference>
<name>Q7VIK9_HELHP</name>
<dbReference type="Gene3D" id="3.30.1310.20">
    <property type="entry name" value="PRTase-like"/>
    <property type="match status" value="1"/>
</dbReference>
<dbReference type="RefSeq" id="WP_011115437.1">
    <property type="nucleotide sequence ID" value="NC_004917.1"/>
</dbReference>
<dbReference type="OrthoDB" id="5421180at2"/>
<dbReference type="InterPro" id="IPR029057">
    <property type="entry name" value="PRTase-like"/>
</dbReference>
<protein>
    <submittedName>
        <fullName evidence="1">Uncharacterized protein</fullName>
    </submittedName>
</protein>